<keyword evidence="3" id="KW-1185">Reference proteome</keyword>
<dbReference type="EMBL" id="KB743197">
    <property type="protein sequence ID" value="EOB00454.1"/>
    <property type="molecule type" value="Genomic_DNA"/>
</dbReference>
<gene>
    <name evidence="2" type="ORF">Anapl_00760</name>
</gene>
<dbReference type="Proteomes" id="UP000296049">
    <property type="component" value="Unassembled WGS sequence"/>
</dbReference>
<accession>R0L4E6</accession>
<protein>
    <submittedName>
        <fullName evidence="2">Uncharacterized protein</fullName>
    </submittedName>
</protein>
<evidence type="ECO:0000313" key="2">
    <source>
        <dbReference type="EMBL" id="EOB00454.1"/>
    </source>
</evidence>
<name>R0L4E6_ANAPL</name>
<reference evidence="3" key="1">
    <citation type="journal article" date="2013" name="Nat. Genet.">
        <title>The duck genome and transcriptome provide insight into an avian influenza virus reservoir species.</title>
        <authorList>
            <person name="Huang Y."/>
            <person name="Li Y."/>
            <person name="Burt D.W."/>
            <person name="Chen H."/>
            <person name="Zhang Y."/>
            <person name="Qian W."/>
            <person name="Kim H."/>
            <person name="Gan S."/>
            <person name="Zhao Y."/>
            <person name="Li J."/>
            <person name="Yi K."/>
            <person name="Feng H."/>
            <person name="Zhu P."/>
            <person name="Li B."/>
            <person name="Liu Q."/>
            <person name="Fairley S."/>
            <person name="Magor K.E."/>
            <person name="Du Z."/>
            <person name="Hu X."/>
            <person name="Goodman L."/>
            <person name="Tafer H."/>
            <person name="Vignal A."/>
            <person name="Lee T."/>
            <person name="Kim K.W."/>
            <person name="Sheng Z."/>
            <person name="An Y."/>
            <person name="Searle S."/>
            <person name="Herrero J."/>
            <person name="Groenen M.A."/>
            <person name="Crooijmans R.P."/>
            <person name="Faraut T."/>
            <person name="Cai Q."/>
            <person name="Webster R.G."/>
            <person name="Aldridge J.R."/>
            <person name="Warren W.C."/>
            <person name="Bartschat S."/>
            <person name="Kehr S."/>
            <person name="Marz M."/>
            <person name="Stadler P.F."/>
            <person name="Smith J."/>
            <person name="Kraus R.H."/>
            <person name="Zhao Y."/>
            <person name="Ren L."/>
            <person name="Fei J."/>
            <person name="Morisson M."/>
            <person name="Kaiser P."/>
            <person name="Griffin D.K."/>
            <person name="Rao M."/>
            <person name="Pitel F."/>
            <person name="Wang J."/>
            <person name="Li N."/>
        </authorList>
    </citation>
    <scope>NUCLEOTIDE SEQUENCE [LARGE SCALE GENOMIC DNA]</scope>
</reference>
<organism evidence="2 3">
    <name type="scientific">Anas platyrhynchos</name>
    <name type="common">Mallard</name>
    <name type="synonym">Anas boschas</name>
    <dbReference type="NCBI Taxonomy" id="8839"/>
    <lineage>
        <taxon>Eukaryota</taxon>
        <taxon>Metazoa</taxon>
        <taxon>Chordata</taxon>
        <taxon>Craniata</taxon>
        <taxon>Vertebrata</taxon>
        <taxon>Euteleostomi</taxon>
        <taxon>Archelosauria</taxon>
        <taxon>Archosauria</taxon>
        <taxon>Dinosauria</taxon>
        <taxon>Saurischia</taxon>
        <taxon>Theropoda</taxon>
        <taxon>Coelurosauria</taxon>
        <taxon>Aves</taxon>
        <taxon>Neognathae</taxon>
        <taxon>Galloanserae</taxon>
        <taxon>Anseriformes</taxon>
        <taxon>Anatidae</taxon>
        <taxon>Anatinae</taxon>
        <taxon>Anas</taxon>
    </lineage>
</organism>
<evidence type="ECO:0000313" key="3">
    <source>
        <dbReference type="Proteomes" id="UP000296049"/>
    </source>
</evidence>
<feature type="region of interest" description="Disordered" evidence="1">
    <location>
        <begin position="98"/>
        <end position="119"/>
    </location>
</feature>
<sequence length="531" mass="58190">MSCVLVSADAESQVPAVTLTFSDCLCSPLSTRLGGLEGTYSFWYQGREVHRNETNPPCSYIGDEISKALPPVILARRVLDPTARAAAPSFCRRLDPSAAVQQEQSPRGSSWEPAEAASRTAGVLGTNRTAYWRCHGCPAPRFPHTSSFPKHICSAPGLGHLRSPFHSPDVPHSWVTCRICGINTRQDVYVSSWKAPERDVATLATAFGVKRPCAGHELSTLHTLLLFFQLHEAFKDTSGPCSSLPQETMFHGRALLRLHGRWVPNAPHGSGRHSSSSAPGLQPSAEEHTAVRGDFKISCSCLLRECEWGCSHPRFASSCRGGEQPPPASPQGQCCSHRSPQPPPLLRIRSLALKSCFINILWPFGPAEGPARVFVRRGFPEPLARSASRTMSDCEGLPVVVYELGGGPSAGSLKLHISNMSLRETGANLLKLVFAESGYPRTLQELKFPEICAYSALSRHFHCSETVQFTTAHTDTSRFLKPATQKASQPYAQRCERLQEKMQMKGSAQELWLELVALPVKKCPFDQKCPK</sequence>
<evidence type="ECO:0000256" key="1">
    <source>
        <dbReference type="SAM" id="MobiDB-lite"/>
    </source>
</evidence>
<dbReference type="AlphaFoldDB" id="R0L4E6"/>
<feature type="compositionally biased region" description="Polar residues" evidence="1">
    <location>
        <begin position="99"/>
        <end position="108"/>
    </location>
</feature>
<proteinExistence type="predicted"/>
<feature type="region of interest" description="Disordered" evidence="1">
    <location>
        <begin position="266"/>
        <end position="287"/>
    </location>
</feature>